<dbReference type="PIRSF" id="PIRSF033642">
    <property type="entry name" value="UCP033642"/>
    <property type="match status" value="1"/>
</dbReference>
<evidence type="ECO:0000259" key="1">
    <source>
        <dbReference type="Pfam" id="PF10020"/>
    </source>
</evidence>
<dbReference type="EMBL" id="CP013336">
    <property type="protein sequence ID" value="ALQ36488.1"/>
    <property type="molecule type" value="Genomic_DNA"/>
</dbReference>
<accession>A0AAC8WLF8</accession>
<protein>
    <recommendedName>
        <fullName evidence="5">DUF2262 domain-containing protein</fullName>
    </recommendedName>
</protein>
<feature type="domain" description="DUF7021" evidence="2">
    <location>
        <begin position="19"/>
        <end position="127"/>
    </location>
</feature>
<dbReference type="Pfam" id="PF10020">
    <property type="entry name" value="DUF2262"/>
    <property type="match status" value="1"/>
</dbReference>
<evidence type="ECO:0000313" key="4">
    <source>
        <dbReference type="Proteomes" id="UP000068516"/>
    </source>
</evidence>
<dbReference type="InterPro" id="IPR019260">
    <property type="entry name" value="DUF2262"/>
</dbReference>
<gene>
    <name evidence="3" type="ORF">RN92_11390</name>
</gene>
<dbReference type="GeneID" id="60660217"/>
<organism evidence="3 4">
    <name type="scientific">Fusobacterium hwasookii ChDC F206</name>
    <dbReference type="NCBI Taxonomy" id="1307443"/>
    <lineage>
        <taxon>Bacteria</taxon>
        <taxon>Fusobacteriati</taxon>
        <taxon>Fusobacteriota</taxon>
        <taxon>Fusobacteriia</taxon>
        <taxon>Fusobacteriales</taxon>
        <taxon>Fusobacteriaceae</taxon>
        <taxon>Fusobacterium</taxon>
    </lineage>
</organism>
<dbReference type="RefSeq" id="WP_029495049.1">
    <property type="nucleotide sequence ID" value="NZ_ATKH01000028.1"/>
</dbReference>
<dbReference type="Pfam" id="PF22886">
    <property type="entry name" value="DUF7021"/>
    <property type="match status" value="1"/>
</dbReference>
<dbReference type="InterPro" id="IPR024198">
    <property type="entry name" value="UCP033642"/>
</dbReference>
<reference evidence="3 4" key="1">
    <citation type="submission" date="2015-11" db="EMBL/GenBank/DDBJ databases">
        <authorList>
            <person name="Kook J.-K."/>
            <person name="Park S.-N."/>
            <person name="Lim Y.K."/>
            <person name="Jo E."/>
        </authorList>
    </citation>
    <scope>NUCLEOTIDE SEQUENCE [LARGE SCALE GENOMIC DNA]</scope>
    <source>
        <strain evidence="3 4">ChDC F206</strain>
    </source>
</reference>
<dbReference type="AlphaFoldDB" id="A0AAC8WLF8"/>
<name>A0AAC8WLF8_9FUSO</name>
<proteinExistence type="predicted"/>
<evidence type="ECO:0000313" key="3">
    <source>
        <dbReference type="EMBL" id="ALQ36488.1"/>
    </source>
</evidence>
<evidence type="ECO:0008006" key="5">
    <source>
        <dbReference type="Google" id="ProtNLM"/>
    </source>
</evidence>
<dbReference type="InterPro" id="IPR054286">
    <property type="entry name" value="DUF7021"/>
</dbReference>
<dbReference type="Proteomes" id="UP000068516">
    <property type="component" value="Chromosome"/>
</dbReference>
<sequence>MQEQEFPLSQENNIVEKIEKEKEIIVLINSKGTFASKITSENESSLVANVELIAYIDCMTNELIKSNSKVEWPITTEDINKNFIYNIEKYHIYHLKVKELDPNNFLLVDVLERDLENQLLKETLKECEQKAAIVIEEPDLGKFTLDKNLKAFISQMDWLNPKKQINVSLNIGENSRIKALEKVGAFFNTLEKLVGNKKEWDKKLKIYAAENLIDLANELRKNLKGMFKFIKIWKWRFIGKIELINLDINPNGEFIATFDDKKLFVGHKIIINGNINGELLNSVIVENFNIEDYKKIETPTTEEKQ</sequence>
<feature type="domain" description="DUF2262" evidence="1">
    <location>
        <begin position="138"/>
        <end position="282"/>
    </location>
</feature>
<evidence type="ECO:0000259" key="2">
    <source>
        <dbReference type="Pfam" id="PF22886"/>
    </source>
</evidence>